<evidence type="ECO:0000256" key="6">
    <source>
        <dbReference type="SAM" id="SignalP"/>
    </source>
</evidence>
<evidence type="ECO:0000256" key="5">
    <source>
        <dbReference type="RuleBase" id="RU000461"/>
    </source>
</evidence>
<dbReference type="PANTHER" id="PTHR47955:SF21">
    <property type="entry name" value="OS06G0642300 PROTEIN"/>
    <property type="match status" value="1"/>
</dbReference>
<dbReference type="InterPro" id="IPR017972">
    <property type="entry name" value="Cyt_P450_CS"/>
</dbReference>
<dbReference type="InterPro" id="IPR036396">
    <property type="entry name" value="Cyt_P450_sf"/>
</dbReference>
<dbReference type="Gene3D" id="1.10.630.10">
    <property type="entry name" value="Cytochrome P450"/>
    <property type="match status" value="1"/>
</dbReference>
<dbReference type="PROSITE" id="PS00086">
    <property type="entry name" value="CYTOCHROME_P450"/>
    <property type="match status" value="1"/>
</dbReference>
<dbReference type="InterPro" id="IPR002401">
    <property type="entry name" value="Cyt_P450_E_grp-I"/>
</dbReference>
<keyword evidence="4 5" id="KW-0349">Heme</keyword>
<accession>A0ABC9CP08</accession>
<keyword evidence="5" id="KW-0560">Oxidoreductase</keyword>
<keyword evidence="2 4" id="KW-0479">Metal-binding</keyword>
<dbReference type="GO" id="GO:0046872">
    <property type="term" value="F:metal ion binding"/>
    <property type="evidence" value="ECO:0007669"/>
    <property type="project" value="UniProtKB-KW"/>
</dbReference>
<dbReference type="AlphaFoldDB" id="A0ABC9CP08"/>
<feature type="signal peptide" evidence="6">
    <location>
        <begin position="1"/>
        <end position="22"/>
    </location>
</feature>
<reference evidence="8" key="1">
    <citation type="submission" date="2024-06" db="EMBL/GenBank/DDBJ databases">
        <authorList>
            <person name="Ryan C."/>
        </authorList>
    </citation>
    <scope>NUCLEOTIDE SEQUENCE [LARGE SCALE GENOMIC DNA]</scope>
</reference>
<organism evidence="7 8">
    <name type="scientific">Urochloa decumbens</name>
    <dbReference type="NCBI Taxonomy" id="240449"/>
    <lineage>
        <taxon>Eukaryota</taxon>
        <taxon>Viridiplantae</taxon>
        <taxon>Streptophyta</taxon>
        <taxon>Embryophyta</taxon>
        <taxon>Tracheophyta</taxon>
        <taxon>Spermatophyta</taxon>
        <taxon>Magnoliopsida</taxon>
        <taxon>Liliopsida</taxon>
        <taxon>Poales</taxon>
        <taxon>Poaceae</taxon>
        <taxon>PACMAD clade</taxon>
        <taxon>Panicoideae</taxon>
        <taxon>Panicodae</taxon>
        <taxon>Paniceae</taxon>
        <taxon>Melinidinae</taxon>
        <taxon>Urochloa</taxon>
    </lineage>
</organism>
<dbReference type="PRINTS" id="PR00463">
    <property type="entry name" value="EP450I"/>
</dbReference>
<evidence type="ECO:0000313" key="7">
    <source>
        <dbReference type="EMBL" id="CAL5023572.1"/>
    </source>
</evidence>
<keyword evidence="5" id="KW-0503">Monooxygenase</keyword>
<dbReference type="SUPFAM" id="SSF48264">
    <property type="entry name" value="Cytochrome P450"/>
    <property type="match status" value="1"/>
</dbReference>
<dbReference type="GO" id="GO:0004497">
    <property type="term" value="F:monooxygenase activity"/>
    <property type="evidence" value="ECO:0007669"/>
    <property type="project" value="UniProtKB-KW"/>
</dbReference>
<evidence type="ECO:0000256" key="1">
    <source>
        <dbReference type="ARBA" id="ARBA00010617"/>
    </source>
</evidence>
<evidence type="ECO:0000256" key="3">
    <source>
        <dbReference type="ARBA" id="ARBA00023004"/>
    </source>
</evidence>
<keyword evidence="8" id="KW-1185">Reference proteome</keyword>
<feature type="binding site" description="axial binding residue" evidence="4">
    <location>
        <position position="431"/>
    </location>
    <ligand>
        <name>heme</name>
        <dbReference type="ChEBI" id="CHEBI:30413"/>
    </ligand>
    <ligandPart>
        <name>Fe</name>
        <dbReference type="ChEBI" id="CHEBI:18248"/>
    </ligandPart>
</feature>
<gene>
    <name evidence="7" type="ORF">URODEC1_LOCUS77027</name>
</gene>
<dbReference type="Proteomes" id="UP001497457">
    <property type="component" value="Chromosome 3rd"/>
</dbReference>
<dbReference type="InterPro" id="IPR001128">
    <property type="entry name" value="Cyt_P450"/>
</dbReference>
<dbReference type="Pfam" id="PF00067">
    <property type="entry name" value="p450"/>
    <property type="match status" value="1"/>
</dbReference>
<evidence type="ECO:0008006" key="9">
    <source>
        <dbReference type="Google" id="ProtNLM"/>
    </source>
</evidence>
<reference evidence="7 8" key="2">
    <citation type="submission" date="2024-10" db="EMBL/GenBank/DDBJ databases">
        <authorList>
            <person name="Ryan C."/>
        </authorList>
    </citation>
    <scope>NUCLEOTIDE SEQUENCE [LARGE SCALE GENOMIC DNA]</scope>
</reference>
<feature type="chain" id="PRO_5044799580" description="Cytochrome P450" evidence="6">
    <location>
        <begin position="23"/>
        <end position="495"/>
    </location>
</feature>
<keyword evidence="3 4" id="KW-0408">Iron</keyword>
<proteinExistence type="inferred from homology"/>
<evidence type="ECO:0000256" key="2">
    <source>
        <dbReference type="ARBA" id="ARBA00022723"/>
    </source>
</evidence>
<comment type="similarity">
    <text evidence="1 5">Belongs to the cytochrome P450 family.</text>
</comment>
<dbReference type="FunFam" id="1.10.630.10:FF:000162">
    <property type="entry name" value="Os06g0641600 protein"/>
    <property type="match status" value="1"/>
</dbReference>
<evidence type="ECO:0000256" key="4">
    <source>
        <dbReference type="PIRSR" id="PIRSR602401-1"/>
    </source>
</evidence>
<dbReference type="PRINTS" id="PR00385">
    <property type="entry name" value="P450"/>
</dbReference>
<protein>
    <recommendedName>
        <fullName evidence="9">Cytochrome P450</fullName>
    </recommendedName>
</protein>
<sequence length="495" mass="55321">MEQLTFYSMCMAFLALLLPLAARKLTKKRGNDGLRLPPGPWQLPVIGSLHHLLLRGTLAHRAMAGIARRLDDAPLIYLRLGEIPVVVASSRDAAREFLKTRDANFANRPWSSTVRTMMLLSARRVQSFRRVREEEVSRLVDAVAAAAAAPGEAAVNVSERVAVLITDSVMRVMIGDRFERREEFLEGLDEAIKITSGFNLSDLFPSSRLARLVGGTARRAKANHRKNFELMDYAIKQHEQRRAAVAASAAADGTGEEEDLVDVLLRVQKEGGLEVPLTMGIIKAVILDLFGAGSETSANTIQWAMSELMRNPRVLHKAQAELRDNLCGKPTVTEDDLADLKYLKLIIRETLRLHPSVPLLLPRECQESCKVMGYDIPKGTTVFVNVWAISRDHKYWDDAEIFKPERFESVAVDFKGTDFEFTPFGAGRRICPGMTFAQASMDLALAALLYHFDWKLPAGLLPEELNMEEVMGITVRRKHDLYLRPVVRVPPQDAP</sequence>
<dbReference type="CDD" id="cd11072">
    <property type="entry name" value="CYP71-like"/>
    <property type="match status" value="1"/>
</dbReference>
<comment type="cofactor">
    <cofactor evidence="4">
        <name>heme</name>
        <dbReference type="ChEBI" id="CHEBI:30413"/>
    </cofactor>
</comment>
<keyword evidence="6" id="KW-0732">Signal</keyword>
<evidence type="ECO:0000313" key="8">
    <source>
        <dbReference type="Proteomes" id="UP001497457"/>
    </source>
</evidence>
<dbReference type="PANTHER" id="PTHR47955">
    <property type="entry name" value="CYTOCHROME P450 FAMILY 71 PROTEIN"/>
    <property type="match status" value="1"/>
</dbReference>
<dbReference type="EMBL" id="OZ075113">
    <property type="protein sequence ID" value="CAL5023572.1"/>
    <property type="molecule type" value="Genomic_DNA"/>
</dbReference>
<name>A0ABC9CP08_9POAL</name>